<organism evidence="1">
    <name type="scientific">bioreactor metagenome</name>
    <dbReference type="NCBI Taxonomy" id="1076179"/>
    <lineage>
        <taxon>unclassified sequences</taxon>
        <taxon>metagenomes</taxon>
        <taxon>ecological metagenomes</taxon>
    </lineage>
</organism>
<dbReference type="EMBL" id="VSSQ01085708">
    <property type="protein sequence ID" value="MPN33278.1"/>
    <property type="molecule type" value="Genomic_DNA"/>
</dbReference>
<sequence length="101" mass="11734">MHEKSSDKFLMPKSERFFRTGFVVLHPKSNRFVANLKEPGVADGDPMGISAQILNHLIRGFERFFEVGNPFFGIKLRQELVEFARKLEQAQFTRESQSLFE</sequence>
<proteinExistence type="predicted"/>
<evidence type="ECO:0000313" key="1">
    <source>
        <dbReference type="EMBL" id="MPN33278.1"/>
    </source>
</evidence>
<name>A0A645H2N4_9ZZZZ</name>
<reference evidence="1" key="1">
    <citation type="submission" date="2019-08" db="EMBL/GenBank/DDBJ databases">
        <authorList>
            <person name="Kucharzyk K."/>
            <person name="Murdoch R.W."/>
            <person name="Higgins S."/>
            <person name="Loffler F."/>
        </authorList>
    </citation>
    <scope>NUCLEOTIDE SEQUENCE</scope>
</reference>
<dbReference type="AlphaFoldDB" id="A0A645H2N4"/>
<protein>
    <submittedName>
        <fullName evidence="1">Uncharacterized protein</fullName>
    </submittedName>
</protein>
<accession>A0A645H2N4</accession>
<gene>
    <name evidence="1" type="ORF">SDC9_180763</name>
</gene>
<comment type="caution">
    <text evidence="1">The sequence shown here is derived from an EMBL/GenBank/DDBJ whole genome shotgun (WGS) entry which is preliminary data.</text>
</comment>